<reference evidence="4 5" key="1">
    <citation type="submission" date="2024-09" db="EMBL/GenBank/DDBJ databases">
        <authorList>
            <person name="Sun Q."/>
            <person name="Mori K."/>
        </authorList>
    </citation>
    <scope>NUCLEOTIDE SEQUENCE [LARGE SCALE GENOMIC DNA]</scope>
    <source>
        <strain evidence="4 5">TBRC 4938</strain>
    </source>
</reference>
<dbReference type="PROSITE" id="PS51186">
    <property type="entry name" value="GNAT"/>
    <property type="match status" value="1"/>
</dbReference>
<proteinExistence type="predicted"/>
<sequence length="171" mass="18932">MSAEDITIEPIREVHIESFRKALDMVSRERKYLTLLEAPPLESVREFVLGMIENGHSQFVAVANADQDGGVVVGWCDIRGHARETHAHCGTLGMGIVSGYRDKGLGTRLITTTLNDAKARGLHRVELHVHADNPRAVALYEKVGFVREGVARDAVRIDGRYIDAIQMAVIF</sequence>
<keyword evidence="5" id="KW-1185">Reference proteome</keyword>
<dbReference type="PANTHER" id="PTHR43420:SF47">
    <property type="entry name" value="N-ACETYLTRANSFERASE DOMAIN-CONTAINING PROTEIN"/>
    <property type="match status" value="1"/>
</dbReference>
<dbReference type="InterPro" id="IPR050680">
    <property type="entry name" value="YpeA/RimI_acetyltransf"/>
</dbReference>
<evidence type="ECO:0000313" key="4">
    <source>
        <dbReference type="EMBL" id="MFB9948090.1"/>
    </source>
</evidence>
<evidence type="ECO:0000259" key="3">
    <source>
        <dbReference type="PROSITE" id="PS51186"/>
    </source>
</evidence>
<dbReference type="PANTHER" id="PTHR43420">
    <property type="entry name" value="ACETYLTRANSFERASE"/>
    <property type="match status" value="1"/>
</dbReference>
<accession>A0ABV6ABU0</accession>
<dbReference type="EMBL" id="JBHMAA010000006">
    <property type="protein sequence ID" value="MFB9948090.1"/>
    <property type="molecule type" value="Genomic_DNA"/>
</dbReference>
<organism evidence="4 5">
    <name type="scientific">Rhizobium puerariae</name>
    <dbReference type="NCBI Taxonomy" id="1585791"/>
    <lineage>
        <taxon>Bacteria</taxon>
        <taxon>Pseudomonadati</taxon>
        <taxon>Pseudomonadota</taxon>
        <taxon>Alphaproteobacteria</taxon>
        <taxon>Hyphomicrobiales</taxon>
        <taxon>Rhizobiaceae</taxon>
        <taxon>Rhizobium/Agrobacterium group</taxon>
        <taxon>Rhizobium</taxon>
    </lineage>
</organism>
<evidence type="ECO:0000313" key="5">
    <source>
        <dbReference type="Proteomes" id="UP001589692"/>
    </source>
</evidence>
<gene>
    <name evidence="4" type="ORF">ACFFP0_04480</name>
</gene>
<feature type="domain" description="N-acetyltransferase" evidence="3">
    <location>
        <begin position="6"/>
        <end position="171"/>
    </location>
</feature>
<dbReference type="GO" id="GO:0016746">
    <property type="term" value="F:acyltransferase activity"/>
    <property type="evidence" value="ECO:0007669"/>
    <property type="project" value="UniProtKB-KW"/>
</dbReference>
<dbReference type="Gene3D" id="3.40.630.30">
    <property type="match status" value="1"/>
</dbReference>
<dbReference type="Proteomes" id="UP001589692">
    <property type="component" value="Unassembled WGS sequence"/>
</dbReference>
<comment type="caution">
    <text evidence="4">The sequence shown here is derived from an EMBL/GenBank/DDBJ whole genome shotgun (WGS) entry which is preliminary data.</text>
</comment>
<dbReference type="EC" id="2.3.-.-" evidence="4"/>
<protein>
    <submittedName>
        <fullName evidence="4">GNAT family N-acetyltransferase</fullName>
        <ecNumber evidence="4">2.3.-.-</ecNumber>
    </submittedName>
</protein>
<dbReference type="InterPro" id="IPR016181">
    <property type="entry name" value="Acyl_CoA_acyltransferase"/>
</dbReference>
<evidence type="ECO:0000256" key="2">
    <source>
        <dbReference type="ARBA" id="ARBA00023315"/>
    </source>
</evidence>
<keyword evidence="1 4" id="KW-0808">Transferase</keyword>
<keyword evidence="2 4" id="KW-0012">Acyltransferase</keyword>
<dbReference type="Pfam" id="PF00583">
    <property type="entry name" value="Acetyltransf_1"/>
    <property type="match status" value="1"/>
</dbReference>
<dbReference type="SUPFAM" id="SSF55729">
    <property type="entry name" value="Acyl-CoA N-acyltransferases (Nat)"/>
    <property type="match status" value="1"/>
</dbReference>
<dbReference type="InterPro" id="IPR000182">
    <property type="entry name" value="GNAT_dom"/>
</dbReference>
<dbReference type="CDD" id="cd04301">
    <property type="entry name" value="NAT_SF"/>
    <property type="match status" value="1"/>
</dbReference>
<dbReference type="RefSeq" id="WP_377256838.1">
    <property type="nucleotide sequence ID" value="NZ_JBHMAA010000006.1"/>
</dbReference>
<evidence type="ECO:0000256" key="1">
    <source>
        <dbReference type="ARBA" id="ARBA00022679"/>
    </source>
</evidence>
<name>A0ABV6ABU0_9HYPH</name>